<dbReference type="AlphaFoldDB" id="A0A5B7YHD8"/>
<dbReference type="RefSeq" id="WP_139757761.1">
    <property type="nucleotide sequence ID" value="NZ_CP039852.1"/>
</dbReference>
<accession>A0A5B7YHD8</accession>
<keyword evidence="4" id="KW-1185">Reference proteome</keyword>
<sequence>MKIQVRQAVSEDGGQAVPLLLSAGEALLVPIFGLENKEQAERFLMSAWSRGEGQYGYANHWVAECDGQIAGLITCWHDSLPQDFDRQTMSSITHFYGLDGAMEVIIRSQQVTAALHPPLVKELALGHLAVDPTYRRVGVATALINFIESYARELQKLSIVLDVHKSNIQAMAFYAAQGFEVRQAVATFLQMAKGVSPQ</sequence>
<dbReference type="CDD" id="cd04301">
    <property type="entry name" value="NAT_SF"/>
    <property type="match status" value="1"/>
</dbReference>
<organism evidence="3 4">
    <name type="scientific">Salinimonas iocasae</name>
    <dbReference type="NCBI Taxonomy" id="2572577"/>
    <lineage>
        <taxon>Bacteria</taxon>
        <taxon>Pseudomonadati</taxon>
        <taxon>Pseudomonadota</taxon>
        <taxon>Gammaproteobacteria</taxon>
        <taxon>Alteromonadales</taxon>
        <taxon>Alteromonadaceae</taxon>
        <taxon>Alteromonas/Salinimonas group</taxon>
        <taxon>Salinimonas</taxon>
    </lineage>
</organism>
<dbReference type="KEGG" id="salk:FBQ74_16800"/>
<dbReference type="PANTHER" id="PTHR13947">
    <property type="entry name" value="GNAT FAMILY N-ACETYLTRANSFERASE"/>
    <property type="match status" value="1"/>
</dbReference>
<evidence type="ECO:0000313" key="3">
    <source>
        <dbReference type="EMBL" id="QCZ95031.1"/>
    </source>
</evidence>
<dbReference type="OrthoDB" id="336415at2"/>
<feature type="domain" description="N-acetyltransferase" evidence="2">
    <location>
        <begin position="18"/>
        <end position="196"/>
    </location>
</feature>
<dbReference type="GO" id="GO:0008080">
    <property type="term" value="F:N-acetyltransferase activity"/>
    <property type="evidence" value="ECO:0007669"/>
    <property type="project" value="InterPro"/>
</dbReference>
<reference evidence="3 4" key="1">
    <citation type="submission" date="2019-04" db="EMBL/GenBank/DDBJ databases">
        <title>Salinimonas iocasae sp. nov., a halophilic bacterium isolated from the outer tube casing of tubeworms in Okinawa Trough.</title>
        <authorList>
            <person name="Zhang H."/>
            <person name="Wang H."/>
            <person name="Li C."/>
        </authorList>
    </citation>
    <scope>NUCLEOTIDE SEQUENCE [LARGE SCALE GENOMIC DNA]</scope>
    <source>
        <strain evidence="3 4">KX18D6</strain>
    </source>
</reference>
<dbReference type="InterPro" id="IPR050769">
    <property type="entry name" value="NAT_camello-type"/>
</dbReference>
<evidence type="ECO:0000259" key="2">
    <source>
        <dbReference type="PROSITE" id="PS51186"/>
    </source>
</evidence>
<dbReference type="EMBL" id="CP039852">
    <property type="protein sequence ID" value="QCZ95031.1"/>
    <property type="molecule type" value="Genomic_DNA"/>
</dbReference>
<dbReference type="Proteomes" id="UP000304912">
    <property type="component" value="Chromosome"/>
</dbReference>
<gene>
    <name evidence="3" type="ORF">FBQ74_16800</name>
</gene>
<dbReference type="PANTHER" id="PTHR13947:SF37">
    <property type="entry name" value="LD18367P"/>
    <property type="match status" value="1"/>
</dbReference>
<keyword evidence="1 3" id="KW-0808">Transferase</keyword>
<dbReference type="Pfam" id="PF00583">
    <property type="entry name" value="Acetyltransf_1"/>
    <property type="match status" value="1"/>
</dbReference>
<proteinExistence type="predicted"/>
<evidence type="ECO:0000256" key="1">
    <source>
        <dbReference type="ARBA" id="ARBA00022679"/>
    </source>
</evidence>
<dbReference type="InterPro" id="IPR016181">
    <property type="entry name" value="Acyl_CoA_acyltransferase"/>
</dbReference>
<dbReference type="InterPro" id="IPR000182">
    <property type="entry name" value="GNAT_dom"/>
</dbReference>
<dbReference type="PROSITE" id="PS51186">
    <property type="entry name" value="GNAT"/>
    <property type="match status" value="1"/>
</dbReference>
<name>A0A5B7YHD8_9ALTE</name>
<evidence type="ECO:0000313" key="4">
    <source>
        <dbReference type="Proteomes" id="UP000304912"/>
    </source>
</evidence>
<dbReference type="SUPFAM" id="SSF55729">
    <property type="entry name" value="Acyl-CoA N-acyltransferases (Nat)"/>
    <property type="match status" value="1"/>
</dbReference>
<protein>
    <submittedName>
        <fullName evidence="3">GNAT family N-acetyltransferase</fullName>
    </submittedName>
</protein>
<dbReference type="Gene3D" id="3.40.630.30">
    <property type="match status" value="1"/>
</dbReference>